<proteinExistence type="predicted"/>
<keyword evidence="1" id="KW-0812">Transmembrane</keyword>
<dbReference type="Proteomes" id="UP000003163">
    <property type="component" value="Unassembled WGS sequence"/>
</dbReference>
<evidence type="ECO:0000313" key="2">
    <source>
        <dbReference type="EMBL" id="EJW02588.1"/>
    </source>
</evidence>
<gene>
    <name evidence="2" type="ORF">EDEG_03010</name>
</gene>
<protein>
    <submittedName>
        <fullName evidence="2">Uncharacterized protein</fullName>
    </submittedName>
</protein>
<dbReference type="InParanoid" id="J8ZSG9"/>
<dbReference type="HOGENOM" id="CLU_2236550_0_0_1"/>
<feature type="transmembrane region" description="Helical" evidence="1">
    <location>
        <begin position="30"/>
        <end position="49"/>
    </location>
</feature>
<evidence type="ECO:0000313" key="3">
    <source>
        <dbReference type="Proteomes" id="UP000003163"/>
    </source>
</evidence>
<dbReference type="AlphaFoldDB" id="J8ZSG9"/>
<organism evidence="2 3">
    <name type="scientific">Edhazardia aedis (strain USNM 41457)</name>
    <name type="common">Microsporidian parasite</name>
    <dbReference type="NCBI Taxonomy" id="1003232"/>
    <lineage>
        <taxon>Eukaryota</taxon>
        <taxon>Fungi</taxon>
        <taxon>Fungi incertae sedis</taxon>
        <taxon>Microsporidia</taxon>
        <taxon>Edhazardia</taxon>
    </lineage>
</organism>
<feature type="transmembrane region" description="Helical" evidence="1">
    <location>
        <begin position="61"/>
        <end position="89"/>
    </location>
</feature>
<evidence type="ECO:0000256" key="1">
    <source>
        <dbReference type="SAM" id="Phobius"/>
    </source>
</evidence>
<sequence length="105" mass="12558">MLEILILIKLCHRKKIDIYLKKFKKINNKYTNLMFFVYICIFIVARLTFLRNNKQKKILVILRNILLILLKDIFALTSGCLVSSLVLHFKDNFKGKTKQFYLFIV</sequence>
<comment type="caution">
    <text evidence="2">The sequence shown here is derived from an EMBL/GenBank/DDBJ whole genome shotgun (WGS) entry which is preliminary data.</text>
</comment>
<keyword evidence="1" id="KW-0472">Membrane</keyword>
<reference evidence="3" key="2">
    <citation type="submission" date="2015-07" db="EMBL/GenBank/DDBJ databases">
        <title>Contrasting host-pathogen interactions and genome evolution in two generalist and specialist microsporidian pathogens of mosquitoes.</title>
        <authorList>
            <consortium name="The Broad Institute Genomics Platform"/>
            <consortium name="The Broad Institute Genome Sequencing Center for Infectious Disease"/>
            <person name="Cuomo C.A."/>
            <person name="Sanscrainte N.D."/>
            <person name="Goldberg J.M."/>
            <person name="Heiman D."/>
            <person name="Young S."/>
            <person name="Zeng Q."/>
            <person name="Becnel J.J."/>
            <person name="Birren B.W."/>
        </authorList>
    </citation>
    <scope>NUCLEOTIDE SEQUENCE [LARGE SCALE GENOMIC DNA]</scope>
    <source>
        <strain evidence="3">USNM 41457</strain>
    </source>
</reference>
<name>J8ZSG9_EDHAE</name>
<dbReference type="EMBL" id="AFBI03000064">
    <property type="protein sequence ID" value="EJW02588.1"/>
    <property type="molecule type" value="Genomic_DNA"/>
</dbReference>
<accession>J8ZSG9</accession>
<reference evidence="2 3" key="1">
    <citation type="submission" date="2011-08" db="EMBL/GenBank/DDBJ databases">
        <authorList>
            <person name="Liu Z.J."/>
            <person name="Shi F.L."/>
            <person name="Lu J.Q."/>
            <person name="Li M."/>
            <person name="Wang Z.L."/>
        </authorList>
    </citation>
    <scope>NUCLEOTIDE SEQUENCE [LARGE SCALE GENOMIC DNA]</scope>
    <source>
        <strain evidence="2 3">USNM 41457</strain>
    </source>
</reference>
<keyword evidence="3" id="KW-1185">Reference proteome</keyword>
<dbReference type="VEuPathDB" id="MicrosporidiaDB:EDEG_03010"/>
<keyword evidence="1" id="KW-1133">Transmembrane helix</keyword>